<dbReference type="Gene3D" id="3.90.780.10">
    <property type="entry name" value="5'-Nucleotidase, C-terminal domain"/>
    <property type="match status" value="1"/>
</dbReference>
<comment type="caution">
    <text evidence="5">The sequence shown here is derived from an EMBL/GenBank/DDBJ whole genome shotgun (WGS) entry which is preliminary data.</text>
</comment>
<dbReference type="Proteomes" id="UP000824091">
    <property type="component" value="Unassembled WGS sequence"/>
</dbReference>
<feature type="chain" id="PRO_5039748205" evidence="2">
    <location>
        <begin position="23"/>
        <end position="688"/>
    </location>
</feature>
<organism evidence="5 6">
    <name type="scientific">Candidatus Fimisoma avicola</name>
    <dbReference type="NCBI Taxonomy" id="2840826"/>
    <lineage>
        <taxon>Bacteria</taxon>
        <taxon>Bacillati</taxon>
        <taxon>Bacillota</taxon>
        <taxon>Clostridia</taxon>
        <taxon>Eubacteriales</taxon>
        <taxon>Candidatus Fimisoma</taxon>
    </lineage>
</organism>
<dbReference type="InterPro" id="IPR008334">
    <property type="entry name" value="5'-Nucleotdase_C"/>
</dbReference>
<dbReference type="AlphaFoldDB" id="A0A9D1L8G9"/>
<proteinExistence type="inferred from homology"/>
<dbReference type="GO" id="GO:0016788">
    <property type="term" value="F:hydrolase activity, acting on ester bonds"/>
    <property type="evidence" value="ECO:0007669"/>
    <property type="project" value="InterPro"/>
</dbReference>
<gene>
    <name evidence="5" type="ORF">IAD16_01795</name>
</gene>
<dbReference type="InterPro" id="IPR006179">
    <property type="entry name" value="5_nucleotidase/apyrase"/>
</dbReference>
<sequence>MKKGKRAIMGALLALCMTFTFAVPQSAAAQEEEITILYTNDIHSYIDNNSGDEAGWNYAKLAHLKDSYKNVLLVDAGDHIQGTAYGSMDKGEMIMDLMVMAGYDLATVGNHEFDYGMDRAMEVMTGYAVPYVSCNFYHEKEGKRGENVLDSYKIFETGGKKIAFIGVTTPESFTKSTPAYFQDEDGNYIYGISGGDDGQALYDDVQKAIDQARAEGADYVIALGHLGIDESSAPWRSTDVISNTAGLDAFIDGHSHHSIQSQMIQDKDGEDVLLTQTGSYFDSVGELTISAGGTLSAQLLTETGLDEEGNVIPDFTERPEDPEVAAVEESWISSIQESLGQTIGYSQVVLDNYDENGRRLVRRQETNTGDFTADALYYLFDEMDMDVDVAIMNGGGIRNGAITGELTYLSCKDIHTFGNVACLMEVSGQQILDALEWGAKDYSAENPDSESGGFLHVSGLTYEINPYIRSTVQSDEHGVWTGGPTGEYRVRNVMIYDRETGRYEPLDLYGTYRLAGYNYTLRDLGDGFAMFDGAENIIDYVMEDYLVLANYIESFPTDAQSGLPTITAENSPYGSVYGEGRITAKCSHDVAQVQISGTIEATCTEAGYTGDAICPTCGQVVEEGQIVAALGHEYQDGRCVRCDAAETAVSQTPETGDQEQARLWLLALIAAAGIGGAASGQKKRSENR</sequence>
<feature type="domain" description="5'-Nucleotidase C-terminal" evidence="4">
    <location>
        <begin position="354"/>
        <end position="532"/>
    </location>
</feature>
<dbReference type="Pfam" id="PF02872">
    <property type="entry name" value="5_nucleotid_C"/>
    <property type="match status" value="1"/>
</dbReference>
<keyword evidence="2" id="KW-0378">Hydrolase</keyword>
<dbReference type="SUPFAM" id="SSF55816">
    <property type="entry name" value="5'-nucleotidase (syn. UDP-sugar hydrolase), C-terminal domain"/>
    <property type="match status" value="1"/>
</dbReference>
<protein>
    <submittedName>
        <fullName evidence="5">Bifunctional metallophosphatase/5'-nucleotidase</fullName>
    </submittedName>
</protein>
<evidence type="ECO:0000256" key="1">
    <source>
        <dbReference type="ARBA" id="ARBA00022729"/>
    </source>
</evidence>
<dbReference type="Pfam" id="PF00149">
    <property type="entry name" value="Metallophos"/>
    <property type="match status" value="1"/>
</dbReference>
<evidence type="ECO:0000259" key="4">
    <source>
        <dbReference type="Pfam" id="PF02872"/>
    </source>
</evidence>
<evidence type="ECO:0000313" key="6">
    <source>
        <dbReference type="Proteomes" id="UP000824091"/>
    </source>
</evidence>
<reference evidence="5" key="1">
    <citation type="submission" date="2020-10" db="EMBL/GenBank/DDBJ databases">
        <authorList>
            <person name="Gilroy R."/>
        </authorList>
    </citation>
    <scope>NUCLEOTIDE SEQUENCE</scope>
    <source>
        <strain evidence="5">11300</strain>
    </source>
</reference>
<dbReference type="SUPFAM" id="SSF56300">
    <property type="entry name" value="Metallo-dependent phosphatases"/>
    <property type="match status" value="1"/>
</dbReference>
<reference evidence="5" key="2">
    <citation type="journal article" date="2021" name="PeerJ">
        <title>Extensive microbial diversity within the chicken gut microbiome revealed by metagenomics and culture.</title>
        <authorList>
            <person name="Gilroy R."/>
            <person name="Ravi A."/>
            <person name="Getino M."/>
            <person name="Pursley I."/>
            <person name="Horton D.L."/>
            <person name="Alikhan N.F."/>
            <person name="Baker D."/>
            <person name="Gharbi K."/>
            <person name="Hall N."/>
            <person name="Watson M."/>
            <person name="Adriaenssens E.M."/>
            <person name="Foster-Nyarko E."/>
            <person name="Jarju S."/>
            <person name="Secka A."/>
            <person name="Antonio M."/>
            <person name="Oren A."/>
            <person name="Chaudhuri R.R."/>
            <person name="La Ragione R."/>
            <person name="Hildebrand F."/>
            <person name="Pallen M.J."/>
        </authorList>
    </citation>
    <scope>NUCLEOTIDE SEQUENCE</scope>
    <source>
        <strain evidence="5">11300</strain>
    </source>
</reference>
<dbReference type="PROSITE" id="PS00786">
    <property type="entry name" value="5_NUCLEOTIDASE_2"/>
    <property type="match status" value="1"/>
</dbReference>
<evidence type="ECO:0000256" key="2">
    <source>
        <dbReference type="RuleBase" id="RU362119"/>
    </source>
</evidence>
<dbReference type="InterPro" id="IPR029052">
    <property type="entry name" value="Metallo-depent_PP-like"/>
</dbReference>
<dbReference type="Gene3D" id="3.60.21.10">
    <property type="match status" value="1"/>
</dbReference>
<dbReference type="PRINTS" id="PR01607">
    <property type="entry name" value="APYRASEFAMLY"/>
</dbReference>
<accession>A0A9D1L8G9</accession>
<feature type="signal peptide" evidence="2">
    <location>
        <begin position="1"/>
        <end position="22"/>
    </location>
</feature>
<comment type="similarity">
    <text evidence="2">Belongs to the 5'-nucleotidase family.</text>
</comment>
<dbReference type="GO" id="GO:0000166">
    <property type="term" value="F:nucleotide binding"/>
    <property type="evidence" value="ECO:0007669"/>
    <property type="project" value="UniProtKB-KW"/>
</dbReference>
<keyword evidence="2" id="KW-0547">Nucleotide-binding</keyword>
<dbReference type="GO" id="GO:0046872">
    <property type="term" value="F:metal ion binding"/>
    <property type="evidence" value="ECO:0007669"/>
    <property type="project" value="InterPro"/>
</dbReference>
<dbReference type="InterPro" id="IPR006146">
    <property type="entry name" value="5'-Nucleotdase_CS"/>
</dbReference>
<evidence type="ECO:0000259" key="3">
    <source>
        <dbReference type="Pfam" id="PF00149"/>
    </source>
</evidence>
<dbReference type="InterPro" id="IPR036907">
    <property type="entry name" value="5'-Nucleotdase_C_sf"/>
</dbReference>
<keyword evidence="1 2" id="KW-0732">Signal</keyword>
<dbReference type="CDD" id="cd00845">
    <property type="entry name" value="MPP_UshA_N_like"/>
    <property type="match status" value="1"/>
</dbReference>
<feature type="domain" description="Calcineurin-like phosphoesterase" evidence="3">
    <location>
        <begin position="35"/>
        <end position="257"/>
    </location>
</feature>
<dbReference type="GO" id="GO:0009166">
    <property type="term" value="P:nucleotide catabolic process"/>
    <property type="evidence" value="ECO:0007669"/>
    <property type="project" value="InterPro"/>
</dbReference>
<dbReference type="PANTHER" id="PTHR11575:SF24">
    <property type="entry name" value="5'-NUCLEOTIDASE"/>
    <property type="match status" value="1"/>
</dbReference>
<evidence type="ECO:0000313" key="5">
    <source>
        <dbReference type="EMBL" id="HIU27098.1"/>
    </source>
</evidence>
<dbReference type="EMBL" id="DVMO01000029">
    <property type="protein sequence ID" value="HIU27098.1"/>
    <property type="molecule type" value="Genomic_DNA"/>
</dbReference>
<dbReference type="PANTHER" id="PTHR11575">
    <property type="entry name" value="5'-NUCLEOTIDASE-RELATED"/>
    <property type="match status" value="1"/>
</dbReference>
<dbReference type="InterPro" id="IPR004843">
    <property type="entry name" value="Calcineurin-like_PHP"/>
</dbReference>
<name>A0A9D1L8G9_9FIRM</name>